<comment type="similarity">
    <text evidence="2">Belongs to the FlgN family.</text>
</comment>
<name>A0A1N6M0T0_9VIBR</name>
<dbReference type="Proteomes" id="UP000515264">
    <property type="component" value="Chromosome 1"/>
</dbReference>
<evidence type="ECO:0000313" key="4">
    <source>
        <dbReference type="EMBL" id="QMV15175.1"/>
    </source>
</evidence>
<evidence type="ECO:0000313" key="7">
    <source>
        <dbReference type="Proteomes" id="UP000515264"/>
    </source>
</evidence>
<dbReference type="InterPro" id="IPR036679">
    <property type="entry name" value="FlgN-like_sf"/>
</dbReference>
<evidence type="ECO:0000313" key="6">
    <source>
        <dbReference type="Proteomes" id="UP000184774"/>
    </source>
</evidence>
<dbReference type="Proteomes" id="UP000184774">
    <property type="component" value="Unassembled WGS sequence"/>
</dbReference>
<dbReference type="SUPFAM" id="SSF140566">
    <property type="entry name" value="FlgN-like"/>
    <property type="match status" value="1"/>
</dbReference>
<sequence>MAALQDLLEFQLNNAQSLSELLEQEKVVITQRNSSQIEAIAKQKITLISQLNETDRRIESHSHVSSLQEDETLKSLVEQVKSIIWDCQQANNINGEALNRAQMSFHKLNNLMQQSQGKMGMTYTAEGQTRSISTLGTNIKA</sequence>
<evidence type="ECO:0000313" key="5">
    <source>
        <dbReference type="EMBL" id="SIO93044.1"/>
    </source>
</evidence>
<dbReference type="InterPro" id="IPR007809">
    <property type="entry name" value="FlgN-like"/>
</dbReference>
<dbReference type="AlphaFoldDB" id="A0A1N6M0T0"/>
<evidence type="ECO:0000256" key="3">
    <source>
        <dbReference type="ARBA" id="ARBA00022795"/>
    </source>
</evidence>
<proteinExistence type="inferred from homology"/>
<evidence type="ECO:0000256" key="2">
    <source>
        <dbReference type="ARBA" id="ARBA00007703"/>
    </source>
</evidence>
<comment type="function">
    <text evidence="1">Required for the efficient initiation of filament assembly.</text>
</comment>
<dbReference type="EMBL" id="CP046268">
    <property type="protein sequence ID" value="QMV15175.1"/>
    <property type="molecule type" value="Genomic_DNA"/>
</dbReference>
<organism evidence="5 6">
    <name type="scientific">Vibrio spartinae</name>
    <dbReference type="NCBI Taxonomy" id="1918945"/>
    <lineage>
        <taxon>Bacteria</taxon>
        <taxon>Pseudomonadati</taxon>
        <taxon>Pseudomonadota</taxon>
        <taxon>Gammaproteobacteria</taxon>
        <taxon>Vibrionales</taxon>
        <taxon>Vibrionaceae</taxon>
        <taxon>Vibrio</taxon>
    </lineage>
</organism>
<gene>
    <name evidence="5" type="ORF">VSP9026_00690</name>
    <name evidence="4" type="ORF">Vspart_02466</name>
</gene>
<dbReference type="EMBL" id="FSSB01000007">
    <property type="protein sequence ID" value="SIO93044.1"/>
    <property type="molecule type" value="Genomic_DNA"/>
</dbReference>
<keyword evidence="3" id="KW-1005">Bacterial flagellum biogenesis</keyword>
<keyword evidence="7" id="KW-1185">Reference proteome</keyword>
<reference evidence="4" key="2">
    <citation type="submission" date="2019-11" db="EMBL/GenBank/DDBJ databases">
        <authorList>
            <person name="January G."/>
            <person name="Bunk B."/>
        </authorList>
    </citation>
    <scope>NUCLEOTIDE SEQUENCE</scope>
    <source>
        <strain evidence="4">3.6</strain>
    </source>
</reference>
<protein>
    <submittedName>
        <fullName evidence="5">FlgN protein</fullName>
    </submittedName>
</protein>
<dbReference type="GO" id="GO:0044780">
    <property type="term" value="P:bacterial-type flagellum assembly"/>
    <property type="evidence" value="ECO:0007669"/>
    <property type="project" value="InterPro"/>
</dbReference>
<reference evidence="4 7" key="3">
    <citation type="journal article" date="2020" name="J. Nat. Prod.">
        <title>Genomics-Metabolomics Profiling Disclosed Marine Vibrio spartinae 3.6 as a Producer of a New Branched Side Chain Prodigiosin.</title>
        <authorList>
            <person name="Vitale G.A."/>
            <person name="Sciarretta M."/>
            <person name="Palma Esposito F."/>
            <person name="January G.G."/>
            <person name="Giaccio M."/>
            <person name="Bunk B."/>
            <person name="Sproer C."/>
            <person name="Bajerski F."/>
            <person name="Power D."/>
            <person name="Festa C."/>
            <person name="Monti M.C."/>
            <person name="D'Auria M.V."/>
            <person name="de Pascale D."/>
        </authorList>
    </citation>
    <scope>NUCLEOTIDE SEQUENCE [LARGE SCALE GENOMIC DNA]</scope>
    <source>
        <strain evidence="4 7">3.6</strain>
    </source>
</reference>
<accession>A0A1N6M0T0</accession>
<dbReference type="Pfam" id="PF05130">
    <property type="entry name" value="FlgN"/>
    <property type="match status" value="1"/>
</dbReference>
<dbReference type="Gene3D" id="1.20.58.300">
    <property type="entry name" value="FlgN-like"/>
    <property type="match status" value="1"/>
</dbReference>
<reference evidence="5 6" key="1">
    <citation type="submission" date="2016-12" db="EMBL/GenBank/DDBJ databases">
        <authorList>
            <person name="Song W.-J."/>
            <person name="Kurnit D.M."/>
        </authorList>
    </citation>
    <scope>NUCLEOTIDE SEQUENCE [LARGE SCALE GENOMIC DNA]</scope>
    <source>
        <strain evidence="5 6">CECT 9026</strain>
    </source>
</reference>
<dbReference type="OrthoDB" id="5900563at2"/>
<dbReference type="RefSeq" id="WP_074371650.1">
    <property type="nucleotide sequence ID" value="NZ_AP024907.1"/>
</dbReference>
<evidence type="ECO:0000256" key="1">
    <source>
        <dbReference type="ARBA" id="ARBA00002397"/>
    </source>
</evidence>